<feature type="region of interest" description="Disordered" evidence="8">
    <location>
        <begin position="235"/>
        <end position="254"/>
    </location>
</feature>
<evidence type="ECO:0000259" key="10">
    <source>
        <dbReference type="Pfam" id="PF00082"/>
    </source>
</evidence>
<keyword evidence="5 7" id="KW-0720">Serine protease</keyword>
<comment type="similarity">
    <text evidence="1 7">Belongs to the peptidase S8 family.</text>
</comment>
<proteinExistence type="inferred from homology"/>
<name>A0A6I9RBY5_ELAGV</name>
<dbReference type="InterPro" id="IPR000209">
    <property type="entry name" value="Peptidase_S8/S53_dom"/>
</dbReference>
<evidence type="ECO:0000313" key="14">
    <source>
        <dbReference type="RefSeq" id="XP_010923357.2"/>
    </source>
</evidence>
<dbReference type="InterPro" id="IPR037045">
    <property type="entry name" value="S8pro/Inhibitor_I9_sf"/>
</dbReference>
<dbReference type="AlphaFoldDB" id="A0A6I9RBY5"/>
<evidence type="ECO:0000256" key="4">
    <source>
        <dbReference type="ARBA" id="ARBA00022801"/>
    </source>
</evidence>
<dbReference type="RefSeq" id="XP_010923357.2">
    <property type="nucleotide sequence ID" value="XM_010925055.2"/>
</dbReference>
<feature type="domain" description="Subtilisin-like protease fibronectin type-III" evidence="12">
    <location>
        <begin position="681"/>
        <end position="779"/>
    </location>
</feature>
<sequence length="783" mass="84928">MQTMPMACFSTALFMSFLTFALFLQPLLSLSHVTHPQPDITTSGTAATTYIIHTDNFSRPPHLATQIQWYSSILQSLSSTNTTTTTTTSVKTHSHNIIYTYDTILHGFAAILSSEEAEKVSEIPGVVGVYKDTIKQLHTTRSPDFLGLNHDFGLWPESNFGEDVIIGLVDSGIWPESESFDDDGLPEVPSRWKGECESGERFSPSLCNKKLIGARWFLNGTRSLGLLDGGGKNKYFQSPRDDDGHGTHTSSTAAGSPVPNASFFGFANGTARGMAPRARVAMYKACWPGDGGCPDTDILAAMDGAAKDGVDILSLSLGSYEAHPFDGDLLAIGAFNAVRRGILVVCSAGNSGPFSSSVTNVAPWITTVGAGSLDRTFPASITLGDGTVIIGKSLYDKIKPTNTSFRPLVYMLYCSASSIVPRLVRGKIVLCLEAEGYDVGLKIQAVGGAGLIWSDIVFGTGWITPMAFTLPALTVDNLEERKIMAYMNSTSKPKARFGLSQRTIVGENRAPMVAEFSSRGPNAIVPEILKPDILAPGINILAAWSPEAPLFLGIKRRGRFNIVSGTSMSCPHVAGVAALLRQAHREWSPAMIRSALMTTAAVVDNQYRQILNENLEPETPLAFGAGLVHPQLARDPGLVYDAGVQDYIDLLCAMNYTEKQLRKFGASKADCSTFVIGGAGNLNYPSFAVIFGNGTNVKVVKRTLTKVSELPEVYVARVVNPRPDKVEVTVEPDRLDFKMVNEERSYVVKFVSKVVDPGEMEYGYIIWENDVHQVKSPVVFMWE</sequence>
<keyword evidence="13" id="KW-1185">Reference proteome</keyword>
<evidence type="ECO:0000256" key="7">
    <source>
        <dbReference type="PROSITE-ProRule" id="PRU01240"/>
    </source>
</evidence>
<evidence type="ECO:0000259" key="11">
    <source>
        <dbReference type="Pfam" id="PF05922"/>
    </source>
</evidence>
<feature type="domain" description="Inhibitor I9" evidence="11">
    <location>
        <begin position="49"/>
        <end position="138"/>
    </location>
</feature>
<feature type="active site" description="Charge relay system" evidence="6 7">
    <location>
        <position position="567"/>
    </location>
</feature>
<reference evidence="14" key="1">
    <citation type="submission" date="2025-08" db="UniProtKB">
        <authorList>
            <consortium name="RefSeq"/>
        </authorList>
    </citation>
    <scope>IDENTIFICATION</scope>
</reference>
<dbReference type="InterPro" id="IPR034197">
    <property type="entry name" value="Peptidases_S8_3"/>
</dbReference>
<keyword evidence="4 7" id="KW-0378">Hydrolase</keyword>
<accession>A0A6I9RBY5</accession>
<dbReference type="Gene3D" id="3.40.50.200">
    <property type="entry name" value="Peptidase S8/S53 domain"/>
    <property type="match status" value="1"/>
</dbReference>
<dbReference type="Proteomes" id="UP000504607">
    <property type="component" value="Chromosome 6"/>
</dbReference>
<protein>
    <submittedName>
        <fullName evidence="14">Subtilisin-like protease SBT1.8</fullName>
    </submittedName>
</protein>
<feature type="domain" description="Peptidase S8/S53" evidence="10">
    <location>
        <begin position="161"/>
        <end position="612"/>
    </location>
</feature>
<evidence type="ECO:0000256" key="3">
    <source>
        <dbReference type="ARBA" id="ARBA00022729"/>
    </source>
</evidence>
<dbReference type="Gene3D" id="3.30.70.80">
    <property type="entry name" value="Peptidase S8 propeptide/proteinase inhibitor I9"/>
    <property type="match status" value="1"/>
</dbReference>
<dbReference type="FunFam" id="3.40.50.200:FF:000006">
    <property type="entry name" value="Subtilisin-like protease SBT1.5"/>
    <property type="match status" value="1"/>
</dbReference>
<dbReference type="FunCoup" id="A0A6I9RBY5">
    <property type="interactions" value="1"/>
</dbReference>
<evidence type="ECO:0000259" key="12">
    <source>
        <dbReference type="Pfam" id="PF17766"/>
    </source>
</evidence>
<feature type="chain" id="PRO_5026999656" evidence="9">
    <location>
        <begin position="30"/>
        <end position="783"/>
    </location>
</feature>
<dbReference type="PROSITE" id="PS00138">
    <property type="entry name" value="SUBTILASE_SER"/>
    <property type="match status" value="1"/>
</dbReference>
<keyword evidence="2 7" id="KW-0645">Protease</keyword>
<evidence type="ECO:0000256" key="2">
    <source>
        <dbReference type="ARBA" id="ARBA00022670"/>
    </source>
</evidence>
<evidence type="ECO:0000256" key="5">
    <source>
        <dbReference type="ARBA" id="ARBA00022825"/>
    </source>
</evidence>
<dbReference type="GeneID" id="105046459"/>
<dbReference type="InterPro" id="IPR036852">
    <property type="entry name" value="Peptidase_S8/S53_dom_sf"/>
</dbReference>
<keyword evidence="3 9" id="KW-0732">Signal</keyword>
<dbReference type="Pfam" id="PF05922">
    <property type="entry name" value="Inhibitor_I9"/>
    <property type="match status" value="1"/>
</dbReference>
<dbReference type="SUPFAM" id="SSF52743">
    <property type="entry name" value="Subtilisin-like"/>
    <property type="match status" value="1"/>
</dbReference>
<dbReference type="Gene3D" id="2.60.40.2310">
    <property type="match status" value="1"/>
</dbReference>
<dbReference type="KEGG" id="egu:105046459"/>
<dbReference type="OrthoDB" id="206201at2759"/>
<dbReference type="GO" id="GO:0006508">
    <property type="term" value="P:proteolysis"/>
    <property type="evidence" value="ECO:0007669"/>
    <property type="project" value="UniProtKB-KW"/>
</dbReference>
<dbReference type="GO" id="GO:0004252">
    <property type="term" value="F:serine-type endopeptidase activity"/>
    <property type="evidence" value="ECO:0007669"/>
    <property type="project" value="UniProtKB-UniRule"/>
</dbReference>
<dbReference type="InParanoid" id="A0A6I9RBY5"/>
<evidence type="ECO:0000256" key="1">
    <source>
        <dbReference type="ARBA" id="ARBA00011073"/>
    </source>
</evidence>
<dbReference type="PRINTS" id="PR00723">
    <property type="entry name" value="SUBTILISIN"/>
</dbReference>
<dbReference type="PROSITE" id="PS51892">
    <property type="entry name" value="SUBTILASE"/>
    <property type="match status" value="1"/>
</dbReference>
<dbReference type="CDD" id="cd02120">
    <property type="entry name" value="PA_subtilisin_like"/>
    <property type="match status" value="1"/>
</dbReference>
<dbReference type="Pfam" id="PF00082">
    <property type="entry name" value="Peptidase_S8"/>
    <property type="match status" value="1"/>
</dbReference>
<organism evidence="13 14">
    <name type="scientific">Elaeis guineensis var. tenera</name>
    <name type="common">Oil palm</name>
    <dbReference type="NCBI Taxonomy" id="51953"/>
    <lineage>
        <taxon>Eukaryota</taxon>
        <taxon>Viridiplantae</taxon>
        <taxon>Streptophyta</taxon>
        <taxon>Embryophyta</taxon>
        <taxon>Tracheophyta</taxon>
        <taxon>Spermatophyta</taxon>
        <taxon>Magnoliopsida</taxon>
        <taxon>Liliopsida</taxon>
        <taxon>Arecaceae</taxon>
        <taxon>Arecoideae</taxon>
        <taxon>Cocoseae</taxon>
        <taxon>Elaeidinae</taxon>
        <taxon>Elaeis</taxon>
    </lineage>
</organism>
<dbReference type="InterPro" id="IPR041469">
    <property type="entry name" value="Subtilisin-like_FN3"/>
</dbReference>
<dbReference type="InterPro" id="IPR023828">
    <property type="entry name" value="Peptidase_S8_Ser-AS"/>
</dbReference>
<dbReference type="InterPro" id="IPR010259">
    <property type="entry name" value="S8pro/Inhibitor_I9"/>
</dbReference>
<evidence type="ECO:0000256" key="9">
    <source>
        <dbReference type="SAM" id="SignalP"/>
    </source>
</evidence>
<feature type="active site" description="Charge relay system" evidence="6 7">
    <location>
        <position position="245"/>
    </location>
</feature>
<dbReference type="Gene3D" id="3.50.30.30">
    <property type="match status" value="1"/>
</dbReference>
<feature type="active site" description="Charge relay system" evidence="6 7">
    <location>
        <position position="170"/>
    </location>
</feature>
<dbReference type="InterPro" id="IPR015500">
    <property type="entry name" value="Peptidase_S8_subtilisin-rel"/>
</dbReference>
<gene>
    <name evidence="14" type="primary">LOC105046459</name>
</gene>
<dbReference type="Pfam" id="PF17766">
    <property type="entry name" value="fn3_6"/>
    <property type="match status" value="1"/>
</dbReference>
<dbReference type="PANTHER" id="PTHR10795">
    <property type="entry name" value="PROPROTEIN CONVERTASE SUBTILISIN/KEXIN"/>
    <property type="match status" value="1"/>
</dbReference>
<evidence type="ECO:0000256" key="8">
    <source>
        <dbReference type="SAM" id="MobiDB-lite"/>
    </source>
</evidence>
<evidence type="ECO:0000313" key="13">
    <source>
        <dbReference type="Proteomes" id="UP000504607"/>
    </source>
</evidence>
<dbReference type="InterPro" id="IPR045051">
    <property type="entry name" value="SBT"/>
</dbReference>
<feature type="signal peptide" evidence="9">
    <location>
        <begin position="1"/>
        <end position="29"/>
    </location>
</feature>
<dbReference type="CDD" id="cd04852">
    <property type="entry name" value="Peptidases_S8_3"/>
    <property type="match status" value="1"/>
</dbReference>
<evidence type="ECO:0000256" key="6">
    <source>
        <dbReference type="PIRSR" id="PIRSR615500-1"/>
    </source>
</evidence>